<sequence length="122" mass="12956">MAQILVVDDSSTVRVEVSDFLKKAGLAVETAVDGRDGLTKLKSDPGIKLVVSDVNMPNMDGLTMAEKIRGELNNAAVNIIMLTTENSPIMKERGKAAGIKGWIVKPFKGDAVLATFKKLAGA</sequence>
<feature type="domain" description="Response regulatory" evidence="3">
    <location>
        <begin position="3"/>
        <end position="120"/>
    </location>
</feature>
<proteinExistence type="predicted"/>
<dbReference type="EMBL" id="CP136336">
    <property type="protein sequence ID" value="WOB09832.1"/>
    <property type="molecule type" value="Genomic_DNA"/>
</dbReference>
<organism evidence="4 5">
    <name type="scientific">Piscinibacter gummiphilus</name>
    <dbReference type="NCBI Taxonomy" id="946333"/>
    <lineage>
        <taxon>Bacteria</taxon>
        <taxon>Pseudomonadati</taxon>
        <taxon>Pseudomonadota</taxon>
        <taxon>Betaproteobacteria</taxon>
        <taxon>Burkholderiales</taxon>
        <taxon>Sphaerotilaceae</taxon>
        <taxon>Piscinibacter</taxon>
    </lineage>
</organism>
<protein>
    <submittedName>
        <fullName evidence="4">Response regulator</fullName>
    </submittedName>
</protein>
<evidence type="ECO:0000313" key="4">
    <source>
        <dbReference type="EMBL" id="WOB09832.1"/>
    </source>
</evidence>
<dbReference type="InterPro" id="IPR011006">
    <property type="entry name" value="CheY-like_superfamily"/>
</dbReference>
<dbReference type="SUPFAM" id="SSF52172">
    <property type="entry name" value="CheY-like"/>
    <property type="match status" value="1"/>
</dbReference>
<name>A0ABZ0CXX4_9BURK</name>
<accession>A0ABZ0CXX4</accession>
<dbReference type="RefSeq" id="WP_257825430.1">
    <property type="nucleotide sequence ID" value="NZ_CP136336.1"/>
</dbReference>
<dbReference type="InterPro" id="IPR050595">
    <property type="entry name" value="Bact_response_regulator"/>
</dbReference>
<feature type="modified residue" description="4-aspartylphosphate" evidence="2">
    <location>
        <position position="53"/>
    </location>
</feature>
<dbReference type="PANTHER" id="PTHR44591:SF25">
    <property type="entry name" value="CHEMOTAXIS TWO-COMPONENT RESPONSE REGULATOR"/>
    <property type="match status" value="1"/>
</dbReference>
<dbReference type="InterPro" id="IPR001789">
    <property type="entry name" value="Sig_transdc_resp-reg_receiver"/>
</dbReference>
<evidence type="ECO:0000313" key="5">
    <source>
        <dbReference type="Proteomes" id="UP001303946"/>
    </source>
</evidence>
<dbReference type="Pfam" id="PF00072">
    <property type="entry name" value="Response_reg"/>
    <property type="match status" value="1"/>
</dbReference>
<evidence type="ECO:0000256" key="2">
    <source>
        <dbReference type="PROSITE-ProRule" id="PRU00169"/>
    </source>
</evidence>
<dbReference type="Gene3D" id="3.40.50.2300">
    <property type="match status" value="1"/>
</dbReference>
<dbReference type="PROSITE" id="PS50110">
    <property type="entry name" value="RESPONSE_REGULATORY"/>
    <property type="match status" value="1"/>
</dbReference>
<keyword evidence="1 2" id="KW-0597">Phosphoprotein</keyword>
<gene>
    <name evidence="4" type="ORF">RXV79_07135</name>
</gene>
<dbReference type="Proteomes" id="UP001303946">
    <property type="component" value="Chromosome"/>
</dbReference>
<keyword evidence="5" id="KW-1185">Reference proteome</keyword>
<evidence type="ECO:0000259" key="3">
    <source>
        <dbReference type="PROSITE" id="PS50110"/>
    </source>
</evidence>
<evidence type="ECO:0000256" key="1">
    <source>
        <dbReference type="ARBA" id="ARBA00022553"/>
    </source>
</evidence>
<dbReference type="PANTHER" id="PTHR44591">
    <property type="entry name" value="STRESS RESPONSE REGULATOR PROTEIN 1"/>
    <property type="match status" value="1"/>
</dbReference>
<reference evidence="4 5" key="1">
    <citation type="submission" date="2023-10" db="EMBL/GenBank/DDBJ databases">
        <title>Bacteria for the degradation of biodegradable plastic PBAT(Polybutylene adipate terephthalate).</title>
        <authorList>
            <person name="Weon H.-Y."/>
            <person name="Yeon J."/>
        </authorList>
    </citation>
    <scope>NUCLEOTIDE SEQUENCE [LARGE SCALE GENOMIC DNA]</scope>
    <source>
        <strain evidence="4 5">SBD 7-3</strain>
    </source>
</reference>
<dbReference type="SMART" id="SM00448">
    <property type="entry name" value="REC"/>
    <property type="match status" value="1"/>
</dbReference>